<reference evidence="2" key="1">
    <citation type="submission" date="2014-05" db="EMBL/GenBank/DDBJ databases">
        <title>The transcriptome of the halophilic microalga Tetraselmis sp. GSL018 isolated from the Great Salt Lake, Utah.</title>
        <authorList>
            <person name="Jinkerson R.E."/>
            <person name="D'Adamo S."/>
            <person name="Posewitz M.C."/>
        </authorList>
    </citation>
    <scope>NUCLEOTIDE SEQUENCE</scope>
    <source>
        <strain evidence="2">GSL018</strain>
    </source>
</reference>
<name>A0A061RFT8_9CHLO</name>
<protein>
    <submittedName>
        <fullName evidence="2">Uncharacterized protein</fullName>
    </submittedName>
</protein>
<evidence type="ECO:0000313" key="2">
    <source>
        <dbReference type="EMBL" id="JAC71792.1"/>
    </source>
</evidence>
<dbReference type="AlphaFoldDB" id="A0A061RFT8"/>
<accession>A0A061RFT8</accession>
<sequence length="217" mass="21961">MAGQRSHSGAPADKEPHYAADIESAAAEAAAEAPEEASFEFGVEPPPPPQDSGEPPAEGFACDTAAREGGDQPWEAEEPRPAGAGEVPAANQRPARGWGAAAGPQRPTEKGRAAQSKEATISAAVDAMMAALGAARAAPGADGAGSVSGGGGPEAIADMMVAFSRQQALSELGAPGARLFGEALSEARQEAAPDRGPLRRRMDVHWPTSWSDATSDA</sequence>
<gene>
    <name evidence="2" type="ORF">TSPGSL018_1138</name>
</gene>
<proteinExistence type="predicted"/>
<dbReference type="EMBL" id="GBEZ01014271">
    <property type="protein sequence ID" value="JAC71792.1"/>
    <property type="molecule type" value="Transcribed_RNA"/>
</dbReference>
<feature type="region of interest" description="Disordered" evidence="1">
    <location>
        <begin position="1"/>
        <end position="119"/>
    </location>
</feature>
<organism evidence="2">
    <name type="scientific">Tetraselmis sp. GSL018</name>
    <dbReference type="NCBI Taxonomy" id="582737"/>
    <lineage>
        <taxon>Eukaryota</taxon>
        <taxon>Viridiplantae</taxon>
        <taxon>Chlorophyta</taxon>
        <taxon>core chlorophytes</taxon>
        <taxon>Chlorodendrophyceae</taxon>
        <taxon>Chlorodendrales</taxon>
        <taxon>Chlorodendraceae</taxon>
        <taxon>Tetraselmis</taxon>
    </lineage>
</organism>
<feature type="compositionally biased region" description="Low complexity" evidence="1">
    <location>
        <begin position="21"/>
        <end position="32"/>
    </location>
</feature>
<evidence type="ECO:0000256" key="1">
    <source>
        <dbReference type="SAM" id="MobiDB-lite"/>
    </source>
</evidence>
<feature type="non-terminal residue" evidence="2">
    <location>
        <position position="217"/>
    </location>
</feature>
<feature type="compositionally biased region" description="Low complexity" evidence="1">
    <location>
        <begin position="81"/>
        <end position="106"/>
    </location>
</feature>